<dbReference type="SUPFAM" id="SSF54427">
    <property type="entry name" value="NTF2-like"/>
    <property type="match status" value="1"/>
</dbReference>
<reference evidence="1 4" key="2">
    <citation type="submission" date="2019-07" db="EMBL/GenBank/DDBJ databases">
        <title>Complete Genome Sequence and Methylome Analysis of Nocardia otitidis-caviarum NEB252.</title>
        <authorList>
            <person name="Fomenkov A."/>
            <person name="Anton B.P."/>
            <person name="Vincze T."/>
            <person name="Roberts R.J."/>
        </authorList>
    </citation>
    <scope>NUCLEOTIDE SEQUENCE [LARGE SCALE GENOMIC DNA]</scope>
    <source>
        <strain evidence="1 4">NEB252</strain>
    </source>
</reference>
<dbReference type="Gene3D" id="3.10.450.50">
    <property type="match status" value="1"/>
</dbReference>
<name>A0A378YM14_9NOCA</name>
<proteinExistence type="predicted"/>
<gene>
    <name evidence="1" type="ORF">FOH10_24685</name>
    <name evidence="2" type="ORF">NCTC1934_03033</name>
</gene>
<evidence type="ECO:0000313" key="4">
    <source>
        <dbReference type="Proteomes" id="UP000317039"/>
    </source>
</evidence>
<dbReference type="AlphaFoldDB" id="A0A378YM14"/>
<dbReference type="InterPro" id="IPR032710">
    <property type="entry name" value="NTF2-like_dom_sf"/>
</dbReference>
<dbReference type="KEGG" id="nod:FOH10_24685"/>
<keyword evidence="3" id="KW-1185">Reference proteome</keyword>
<dbReference type="Proteomes" id="UP000317039">
    <property type="component" value="Chromosome"/>
</dbReference>
<dbReference type="EMBL" id="CP041695">
    <property type="protein sequence ID" value="QDP81443.1"/>
    <property type="molecule type" value="Genomic_DNA"/>
</dbReference>
<dbReference type="OrthoDB" id="6167040at2"/>
<evidence type="ECO:0000313" key="3">
    <source>
        <dbReference type="Proteomes" id="UP000255467"/>
    </source>
</evidence>
<evidence type="ECO:0000313" key="2">
    <source>
        <dbReference type="EMBL" id="SUA77459.1"/>
    </source>
</evidence>
<reference evidence="2 3" key="1">
    <citation type="submission" date="2018-06" db="EMBL/GenBank/DDBJ databases">
        <authorList>
            <consortium name="Pathogen Informatics"/>
            <person name="Doyle S."/>
        </authorList>
    </citation>
    <scope>NUCLEOTIDE SEQUENCE [LARGE SCALE GENOMIC DNA]</scope>
    <source>
        <strain evidence="2 3">NCTC1934</strain>
    </source>
</reference>
<dbReference type="EMBL" id="UGRY01000002">
    <property type="protein sequence ID" value="SUA77459.1"/>
    <property type="molecule type" value="Genomic_DNA"/>
</dbReference>
<dbReference type="RefSeq" id="WP_039810794.1">
    <property type="nucleotide sequence ID" value="NZ_CP041695.1"/>
</dbReference>
<evidence type="ECO:0000313" key="1">
    <source>
        <dbReference type="EMBL" id="QDP81443.1"/>
    </source>
</evidence>
<dbReference type="Proteomes" id="UP000255467">
    <property type="component" value="Unassembled WGS sequence"/>
</dbReference>
<accession>A0A378YM14</accession>
<sequence>MDQTVTAILGAIEADDWTTFAKLVHPYVHWSESGHITRGRTRVMAMLAGRPHNGDSTPPARAYELRDGQVYRWTS</sequence>
<dbReference type="GeneID" id="80335561"/>
<organism evidence="2 3">
    <name type="scientific">Nocardia otitidiscaviarum</name>
    <dbReference type="NCBI Taxonomy" id="1823"/>
    <lineage>
        <taxon>Bacteria</taxon>
        <taxon>Bacillati</taxon>
        <taxon>Actinomycetota</taxon>
        <taxon>Actinomycetes</taxon>
        <taxon>Mycobacteriales</taxon>
        <taxon>Nocardiaceae</taxon>
        <taxon>Nocardia</taxon>
    </lineage>
</organism>
<protein>
    <submittedName>
        <fullName evidence="1">Nuclear transport factor 2 family protein</fullName>
    </submittedName>
</protein>